<keyword evidence="2" id="KW-1185">Reference proteome</keyword>
<name>A0A8X6X208_9ARAC</name>
<dbReference type="EMBL" id="BMAV01004379">
    <property type="protein sequence ID" value="GFY44712.1"/>
    <property type="molecule type" value="Genomic_DNA"/>
</dbReference>
<evidence type="ECO:0000313" key="1">
    <source>
        <dbReference type="EMBL" id="GFY44712.1"/>
    </source>
</evidence>
<proteinExistence type="predicted"/>
<dbReference type="Proteomes" id="UP000886998">
    <property type="component" value="Unassembled WGS sequence"/>
</dbReference>
<accession>A0A8X6X208</accession>
<evidence type="ECO:0000313" key="2">
    <source>
        <dbReference type="Proteomes" id="UP000886998"/>
    </source>
</evidence>
<comment type="caution">
    <text evidence="1">The sequence shown here is derived from an EMBL/GenBank/DDBJ whole genome shotgun (WGS) entry which is preliminary data.</text>
</comment>
<gene>
    <name evidence="1" type="ORF">TNIN_440041</name>
</gene>
<reference evidence="1" key="1">
    <citation type="submission" date="2020-08" db="EMBL/GenBank/DDBJ databases">
        <title>Multicomponent nature underlies the extraordinary mechanical properties of spider dragline silk.</title>
        <authorList>
            <person name="Kono N."/>
            <person name="Nakamura H."/>
            <person name="Mori M."/>
            <person name="Yoshida Y."/>
            <person name="Ohtoshi R."/>
            <person name="Malay A.D."/>
            <person name="Moran D.A.P."/>
            <person name="Tomita M."/>
            <person name="Numata K."/>
            <person name="Arakawa K."/>
        </authorList>
    </citation>
    <scope>NUCLEOTIDE SEQUENCE</scope>
</reference>
<dbReference type="AlphaFoldDB" id="A0A8X6X208"/>
<sequence length="99" mass="11321">MLGLPGLMRGVQGVSSFDLKFYLTNLTEILLIFNLPDKTHVGMSHKTFPHVLLLFLLFRLKISQTGDAFWNDASQLFTPWIRKPCLCINWQTSASMAMF</sequence>
<organism evidence="1 2">
    <name type="scientific">Trichonephila inaurata madagascariensis</name>
    <dbReference type="NCBI Taxonomy" id="2747483"/>
    <lineage>
        <taxon>Eukaryota</taxon>
        <taxon>Metazoa</taxon>
        <taxon>Ecdysozoa</taxon>
        <taxon>Arthropoda</taxon>
        <taxon>Chelicerata</taxon>
        <taxon>Arachnida</taxon>
        <taxon>Araneae</taxon>
        <taxon>Araneomorphae</taxon>
        <taxon>Entelegynae</taxon>
        <taxon>Araneoidea</taxon>
        <taxon>Nephilidae</taxon>
        <taxon>Trichonephila</taxon>
        <taxon>Trichonephila inaurata</taxon>
    </lineage>
</organism>
<protein>
    <submittedName>
        <fullName evidence="1">Uncharacterized protein</fullName>
    </submittedName>
</protein>